<dbReference type="EMBL" id="FWDO01000004">
    <property type="protein sequence ID" value="SLM18280.1"/>
    <property type="molecule type" value="Genomic_DNA"/>
</dbReference>
<evidence type="ECO:0000256" key="1">
    <source>
        <dbReference type="SAM" id="MobiDB-lite"/>
    </source>
</evidence>
<organism evidence="2">
    <name type="scientific">uncultured spirochete</name>
    <dbReference type="NCBI Taxonomy" id="156406"/>
    <lineage>
        <taxon>Bacteria</taxon>
        <taxon>Pseudomonadati</taxon>
        <taxon>Spirochaetota</taxon>
        <taxon>Spirochaetia</taxon>
        <taxon>Spirochaetales</taxon>
        <taxon>environmental samples</taxon>
    </lineage>
</organism>
<sequence length="367" mass="40014">MLNTSDDFEASVDTSGKLERERLDRLSNIKIVSGSELMQTKFEAPRYFWEGILPDAGLCVMAASKASGKTMFLLQAADAISKGRDFLGIPTRLTKTLFVELELTKRKMQERLFKMGIVLDDNLGFAFNGKQGDVWLQTIQDAVVEYGYKLVVVDVLQRLWPEKADTNSYQDTYALLGPLRAIANELQCLIVLVTHCRKADVVDYIDGVIGSVGIVANADVILTLKRERGASEAALFIDGNDIEHKELALNFNTDPLGFSLSNASPAEIGLTSERRDVLGAIRSLRGSARPAQIAELLGKDEKAVSKLCIKLVTDGLLKNTKYGTFALFDPEKVGEVGEPGEVDRNASPTSTTSPGIFGGDEAKLCVS</sequence>
<feature type="region of interest" description="Disordered" evidence="1">
    <location>
        <begin position="336"/>
        <end position="360"/>
    </location>
</feature>
<gene>
    <name evidence="2" type="ORF">SPIRO4BDMA_40852</name>
</gene>
<name>A0A3P3XPT1_9SPIR</name>
<dbReference type="SUPFAM" id="SSF52540">
    <property type="entry name" value="P-loop containing nucleoside triphosphate hydrolases"/>
    <property type="match status" value="1"/>
</dbReference>
<reference evidence="2" key="1">
    <citation type="submission" date="2017-02" db="EMBL/GenBank/DDBJ databases">
        <authorList>
            <person name="Regsiter A."/>
            <person name="William W."/>
        </authorList>
    </citation>
    <scope>NUCLEOTIDE SEQUENCE</scope>
    <source>
        <strain evidence="2">BdmA 4</strain>
    </source>
</reference>
<dbReference type="Pfam" id="PF13481">
    <property type="entry name" value="AAA_25"/>
    <property type="match status" value="1"/>
</dbReference>
<dbReference type="AlphaFoldDB" id="A0A3P3XPT1"/>
<protein>
    <submittedName>
        <fullName evidence="2">Uncharacterized protein</fullName>
    </submittedName>
</protein>
<proteinExistence type="predicted"/>
<accession>A0A3P3XPT1</accession>
<dbReference type="InterPro" id="IPR027417">
    <property type="entry name" value="P-loop_NTPase"/>
</dbReference>
<dbReference type="Gene3D" id="3.40.50.300">
    <property type="entry name" value="P-loop containing nucleotide triphosphate hydrolases"/>
    <property type="match status" value="1"/>
</dbReference>
<evidence type="ECO:0000313" key="2">
    <source>
        <dbReference type="EMBL" id="SLM18280.1"/>
    </source>
</evidence>